<keyword evidence="1" id="KW-0812">Transmembrane</keyword>
<dbReference type="EMBL" id="JACXAH010000044">
    <property type="protein sequence ID" value="MBD1373897.1"/>
    <property type="molecule type" value="Genomic_DNA"/>
</dbReference>
<comment type="caution">
    <text evidence="2">The sequence shown here is derived from an EMBL/GenBank/DDBJ whole genome shotgun (WGS) entry which is preliminary data.</text>
</comment>
<evidence type="ECO:0000256" key="1">
    <source>
        <dbReference type="SAM" id="Phobius"/>
    </source>
</evidence>
<name>A0A926NC72_9BACL</name>
<evidence type="ECO:0000313" key="2">
    <source>
        <dbReference type="EMBL" id="MBD1373897.1"/>
    </source>
</evidence>
<keyword evidence="3" id="KW-1185">Reference proteome</keyword>
<dbReference type="Pfam" id="PF14034">
    <property type="entry name" value="Spore_YtrH"/>
    <property type="match status" value="1"/>
</dbReference>
<keyword evidence="1" id="KW-1133">Transmembrane helix</keyword>
<dbReference type="Proteomes" id="UP000661691">
    <property type="component" value="Unassembled WGS sequence"/>
</dbReference>
<feature type="transmembrane region" description="Helical" evidence="1">
    <location>
        <begin position="103"/>
        <end position="124"/>
    </location>
</feature>
<accession>A0A926NC72</accession>
<gene>
    <name evidence="2" type="ORF">IC620_16250</name>
</gene>
<proteinExistence type="predicted"/>
<organism evidence="2 3">
    <name type="scientific">Polycladospora coralii</name>
    <dbReference type="NCBI Taxonomy" id="2771432"/>
    <lineage>
        <taxon>Bacteria</taxon>
        <taxon>Bacillati</taxon>
        <taxon>Bacillota</taxon>
        <taxon>Bacilli</taxon>
        <taxon>Bacillales</taxon>
        <taxon>Thermoactinomycetaceae</taxon>
        <taxon>Polycladospora</taxon>
    </lineage>
</organism>
<keyword evidence="1" id="KW-0472">Membrane</keyword>
<protein>
    <submittedName>
        <fullName evidence="2">YtrH family sporulation protein</fullName>
    </submittedName>
</protein>
<evidence type="ECO:0000313" key="3">
    <source>
        <dbReference type="Proteomes" id="UP000661691"/>
    </source>
</evidence>
<dbReference type="AlphaFoldDB" id="A0A926NC72"/>
<feature type="transmembrane region" description="Helical" evidence="1">
    <location>
        <begin position="32"/>
        <end position="53"/>
    </location>
</feature>
<dbReference type="InterPro" id="IPR025689">
    <property type="entry name" value="Spore_YtrH"/>
</dbReference>
<reference evidence="2" key="1">
    <citation type="submission" date="2020-09" db="EMBL/GenBank/DDBJ databases">
        <title>A novel bacterium of genus Hazenella, isolated from South China Sea.</title>
        <authorList>
            <person name="Huang H."/>
            <person name="Mo K."/>
            <person name="Hu Y."/>
        </authorList>
    </citation>
    <scope>NUCLEOTIDE SEQUENCE</scope>
    <source>
        <strain evidence="2">IB182357</strain>
    </source>
</reference>
<sequence>MIERDRSVSPITTKGGITLGEEQFWTTTILDFMIALGVVLGGVMLGGICYFILDDYPMTKMLRLAEQLKIWAMVAAIGGTFDTIKSFEVNILGGQLNLALQQFIFIISAFLGAHFGTLLIRWLIQGEI</sequence>